<gene>
    <name evidence="2" type="ORF">DOTSEDRAFT_33416</name>
</gene>
<evidence type="ECO:0000256" key="1">
    <source>
        <dbReference type="SAM" id="MobiDB-lite"/>
    </source>
</evidence>
<proteinExistence type="predicted"/>
<feature type="region of interest" description="Disordered" evidence="1">
    <location>
        <begin position="19"/>
        <end position="53"/>
    </location>
</feature>
<evidence type="ECO:0000313" key="2">
    <source>
        <dbReference type="EMBL" id="EME46890.1"/>
    </source>
</evidence>
<dbReference type="Proteomes" id="UP000016933">
    <property type="component" value="Unassembled WGS sequence"/>
</dbReference>
<evidence type="ECO:0000313" key="3">
    <source>
        <dbReference type="Proteomes" id="UP000016933"/>
    </source>
</evidence>
<accession>N1PWV3</accession>
<dbReference type="EMBL" id="KB446537">
    <property type="protein sequence ID" value="EME46890.1"/>
    <property type="molecule type" value="Genomic_DNA"/>
</dbReference>
<reference evidence="2 3" key="2">
    <citation type="journal article" date="2012" name="PLoS Pathog.">
        <title>Diverse lifestyles and strategies of plant pathogenesis encoded in the genomes of eighteen Dothideomycetes fungi.</title>
        <authorList>
            <person name="Ohm R.A."/>
            <person name="Feau N."/>
            <person name="Henrissat B."/>
            <person name="Schoch C.L."/>
            <person name="Horwitz B.A."/>
            <person name="Barry K.W."/>
            <person name="Condon B.J."/>
            <person name="Copeland A.C."/>
            <person name="Dhillon B."/>
            <person name="Glaser F."/>
            <person name="Hesse C.N."/>
            <person name="Kosti I."/>
            <person name="LaButti K."/>
            <person name="Lindquist E.A."/>
            <person name="Lucas S."/>
            <person name="Salamov A.A."/>
            <person name="Bradshaw R.E."/>
            <person name="Ciuffetti L."/>
            <person name="Hamelin R.C."/>
            <person name="Kema G.H.J."/>
            <person name="Lawrence C."/>
            <person name="Scott J.A."/>
            <person name="Spatafora J.W."/>
            <person name="Turgeon B.G."/>
            <person name="de Wit P.J.G.M."/>
            <person name="Zhong S."/>
            <person name="Goodwin S.B."/>
            <person name="Grigoriev I.V."/>
        </authorList>
    </citation>
    <scope>NUCLEOTIDE SEQUENCE [LARGE SCALE GENOMIC DNA]</scope>
    <source>
        <strain evidence="3">NZE10 / CBS 128990</strain>
    </source>
</reference>
<dbReference type="HOGENOM" id="CLU_1294382_0_0_1"/>
<organism evidence="2 3">
    <name type="scientific">Dothistroma septosporum (strain NZE10 / CBS 128990)</name>
    <name type="common">Red band needle blight fungus</name>
    <name type="synonym">Mycosphaerella pini</name>
    <dbReference type="NCBI Taxonomy" id="675120"/>
    <lineage>
        <taxon>Eukaryota</taxon>
        <taxon>Fungi</taxon>
        <taxon>Dikarya</taxon>
        <taxon>Ascomycota</taxon>
        <taxon>Pezizomycotina</taxon>
        <taxon>Dothideomycetes</taxon>
        <taxon>Dothideomycetidae</taxon>
        <taxon>Mycosphaerellales</taxon>
        <taxon>Mycosphaerellaceae</taxon>
        <taxon>Dothistroma</taxon>
    </lineage>
</organism>
<sequence>MSLGLARRHFYATIIAKKGERARGCQQQNGISRQSRDDPPVSQMSTAKRLSQRAKRAVSKIRSRFTSRFLQQDPRDDDCEPLLIHAQEQPRLTTTTHTAPDTNLDQLTPVALIEIFESHSSTAMTHAVRHHSSRPIRHRLATAGTSAHIIFPAKHLYGTCSEIHCREDCIINFPLAFEPRSGLLPLQKRFEATVRATDPSLEGYTPLPSSPST</sequence>
<protein>
    <submittedName>
        <fullName evidence="2">Uncharacterized protein</fullName>
    </submittedName>
</protein>
<dbReference type="AlphaFoldDB" id="N1PWV3"/>
<name>N1PWV3_DOTSN</name>
<keyword evidence="3" id="KW-1185">Reference proteome</keyword>
<reference evidence="3" key="1">
    <citation type="journal article" date="2012" name="PLoS Genet.">
        <title>The genomes of the fungal plant pathogens Cladosporium fulvum and Dothistroma septosporum reveal adaptation to different hosts and lifestyles but also signatures of common ancestry.</title>
        <authorList>
            <person name="de Wit P.J.G.M."/>
            <person name="van der Burgt A."/>
            <person name="Oekmen B."/>
            <person name="Stergiopoulos I."/>
            <person name="Abd-Elsalam K.A."/>
            <person name="Aerts A.L."/>
            <person name="Bahkali A.H."/>
            <person name="Beenen H.G."/>
            <person name="Chettri P."/>
            <person name="Cox M.P."/>
            <person name="Datema E."/>
            <person name="de Vries R.P."/>
            <person name="Dhillon B."/>
            <person name="Ganley A.R."/>
            <person name="Griffiths S.A."/>
            <person name="Guo Y."/>
            <person name="Hamelin R.C."/>
            <person name="Henrissat B."/>
            <person name="Kabir M.S."/>
            <person name="Jashni M.K."/>
            <person name="Kema G."/>
            <person name="Klaubauf S."/>
            <person name="Lapidus A."/>
            <person name="Levasseur A."/>
            <person name="Lindquist E."/>
            <person name="Mehrabi R."/>
            <person name="Ohm R.A."/>
            <person name="Owen T.J."/>
            <person name="Salamov A."/>
            <person name="Schwelm A."/>
            <person name="Schijlen E."/>
            <person name="Sun H."/>
            <person name="van den Burg H.A."/>
            <person name="van Ham R.C.H.J."/>
            <person name="Zhang S."/>
            <person name="Goodwin S.B."/>
            <person name="Grigoriev I.V."/>
            <person name="Collemare J."/>
            <person name="Bradshaw R.E."/>
        </authorList>
    </citation>
    <scope>NUCLEOTIDE SEQUENCE [LARGE SCALE GENOMIC DNA]</scope>
    <source>
        <strain evidence="3">NZE10 / CBS 128990</strain>
    </source>
</reference>